<proteinExistence type="predicted"/>
<comment type="caution">
    <text evidence="2">The sequence shown here is derived from an EMBL/GenBank/DDBJ whole genome shotgun (WGS) entry which is preliminary data.</text>
</comment>
<name>A0ABQ5DJE1_9ASTR</name>
<reference evidence="2" key="1">
    <citation type="journal article" date="2022" name="Int. J. Mol. Sci.">
        <title>Draft Genome of Tanacetum Coccineum: Genomic Comparison of Closely Related Tanacetum-Family Plants.</title>
        <authorList>
            <person name="Yamashiro T."/>
            <person name="Shiraishi A."/>
            <person name="Nakayama K."/>
            <person name="Satake H."/>
        </authorList>
    </citation>
    <scope>NUCLEOTIDE SEQUENCE</scope>
</reference>
<evidence type="ECO:0000256" key="1">
    <source>
        <dbReference type="SAM" id="MobiDB-lite"/>
    </source>
</evidence>
<evidence type="ECO:0000313" key="2">
    <source>
        <dbReference type="EMBL" id="GJT39351.1"/>
    </source>
</evidence>
<protein>
    <submittedName>
        <fullName evidence="2">Uncharacterized protein</fullName>
    </submittedName>
</protein>
<organism evidence="2 3">
    <name type="scientific">Tanacetum coccineum</name>
    <dbReference type="NCBI Taxonomy" id="301880"/>
    <lineage>
        <taxon>Eukaryota</taxon>
        <taxon>Viridiplantae</taxon>
        <taxon>Streptophyta</taxon>
        <taxon>Embryophyta</taxon>
        <taxon>Tracheophyta</taxon>
        <taxon>Spermatophyta</taxon>
        <taxon>Magnoliopsida</taxon>
        <taxon>eudicotyledons</taxon>
        <taxon>Gunneridae</taxon>
        <taxon>Pentapetalae</taxon>
        <taxon>asterids</taxon>
        <taxon>campanulids</taxon>
        <taxon>Asterales</taxon>
        <taxon>Asteraceae</taxon>
        <taxon>Asteroideae</taxon>
        <taxon>Anthemideae</taxon>
        <taxon>Anthemidinae</taxon>
        <taxon>Tanacetum</taxon>
    </lineage>
</organism>
<feature type="region of interest" description="Disordered" evidence="1">
    <location>
        <begin position="1"/>
        <end position="61"/>
    </location>
</feature>
<feature type="compositionally biased region" description="Polar residues" evidence="1">
    <location>
        <begin position="12"/>
        <end position="26"/>
    </location>
</feature>
<keyword evidence="3" id="KW-1185">Reference proteome</keyword>
<feature type="compositionally biased region" description="Basic and acidic residues" evidence="1">
    <location>
        <begin position="29"/>
        <end position="49"/>
    </location>
</feature>
<accession>A0ABQ5DJE1</accession>
<evidence type="ECO:0000313" key="3">
    <source>
        <dbReference type="Proteomes" id="UP001151760"/>
    </source>
</evidence>
<reference evidence="2" key="2">
    <citation type="submission" date="2022-01" db="EMBL/GenBank/DDBJ databases">
        <authorList>
            <person name="Yamashiro T."/>
            <person name="Shiraishi A."/>
            <person name="Satake H."/>
            <person name="Nakayama K."/>
        </authorList>
    </citation>
    <scope>NUCLEOTIDE SEQUENCE</scope>
</reference>
<dbReference type="EMBL" id="BQNB010015379">
    <property type="protein sequence ID" value="GJT39351.1"/>
    <property type="molecule type" value="Genomic_DNA"/>
</dbReference>
<gene>
    <name evidence="2" type="ORF">Tco_0939216</name>
</gene>
<dbReference type="Proteomes" id="UP001151760">
    <property type="component" value="Unassembled WGS sequence"/>
</dbReference>
<sequence length="224" mass="25181">MNKTKEPVIPSTGVNGATAASGSKPRSNTKKDRTLPAKSDTKKVEDHPRNNKSTVKRKNSVDSSISYKRTIINSNSNSVCKTCNKCLMSFNHDKCVVKSVKFVKKPPVKKVWRVKQVQQVWQATGKLFTNVGYQWQPTGRKFTLEEQCPLTRFTKSKVVLVKQPKNVSTSEIVITERFSNTSQKPLTRYQRKNKQEKAISTVTPITAVPQSIDDSVKHTVCANQ</sequence>